<reference evidence="2 3" key="1">
    <citation type="submission" date="2017-01" db="EMBL/GenBank/DDBJ databases">
        <title>Deconstructing symbiosis and pathogenesis requirements using a combined genomic-metabolomic approach.</title>
        <authorList>
            <person name="Tobias N.J."/>
            <person name="Wolff H."/>
            <person name="Djahanschiri B."/>
            <person name="Ebersberger I."/>
            <person name="Bode H.B."/>
        </authorList>
    </citation>
    <scope>NUCLEOTIDE SEQUENCE [LARGE SCALE GENOMIC DNA]</scope>
    <source>
        <strain evidence="2 3">DSM 4764</strain>
    </source>
</reference>
<feature type="region of interest" description="Disordered" evidence="1">
    <location>
        <begin position="1"/>
        <end position="20"/>
    </location>
</feature>
<dbReference type="STRING" id="40578.Xbed_02554"/>
<evidence type="ECO:0000256" key="1">
    <source>
        <dbReference type="SAM" id="MobiDB-lite"/>
    </source>
</evidence>
<organism evidence="2 3">
    <name type="scientific">Xenorhabdus beddingii</name>
    <dbReference type="NCBI Taxonomy" id="40578"/>
    <lineage>
        <taxon>Bacteria</taxon>
        <taxon>Pseudomonadati</taxon>
        <taxon>Pseudomonadota</taxon>
        <taxon>Gammaproteobacteria</taxon>
        <taxon>Enterobacterales</taxon>
        <taxon>Morganellaceae</taxon>
        <taxon>Xenorhabdus</taxon>
    </lineage>
</organism>
<comment type="caution">
    <text evidence="2">The sequence shown here is derived from an EMBL/GenBank/DDBJ whole genome shotgun (WGS) entry which is preliminary data.</text>
</comment>
<proteinExistence type="predicted"/>
<dbReference type="EMBL" id="MUBK01000021">
    <property type="protein sequence ID" value="OTA19157.1"/>
    <property type="molecule type" value="Genomic_DNA"/>
</dbReference>
<evidence type="ECO:0000313" key="3">
    <source>
        <dbReference type="Proteomes" id="UP000194204"/>
    </source>
</evidence>
<dbReference type="AlphaFoldDB" id="A0A1Y2SKA9"/>
<sequence length="33" mass="3835">MSNYRKLLAQESPEMQTRVEKRVEQASIKLALS</sequence>
<keyword evidence="3" id="KW-1185">Reference proteome</keyword>
<accession>A0A1Y2SKA9</accession>
<name>A0A1Y2SKA9_9GAMM</name>
<protein>
    <submittedName>
        <fullName evidence="2">Transcriptional regulator</fullName>
    </submittedName>
</protein>
<evidence type="ECO:0000313" key="2">
    <source>
        <dbReference type="EMBL" id="OTA19157.1"/>
    </source>
</evidence>
<gene>
    <name evidence="2" type="ORF">Xbed_02554</name>
</gene>
<dbReference type="Proteomes" id="UP000194204">
    <property type="component" value="Unassembled WGS sequence"/>
</dbReference>